<dbReference type="InterPro" id="IPR006102">
    <property type="entry name" value="Ig-like_GH2"/>
</dbReference>
<comment type="similarity">
    <text evidence="2">Belongs to the glycosyl hydrolase 2 family.</text>
</comment>
<feature type="domain" description="Beta-mannosidase-like galactose-binding" evidence="9">
    <location>
        <begin position="47"/>
        <end position="199"/>
    </location>
</feature>
<accession>A0A916N4F5</accession>
<dbReference type="Proteomes" id="UP000672934">
    <property type="component" value="Unassembled WGS sequence"/>
</dbReference>
<dbReference type="PANTHER" id="PTHR43730:SF1">
    <property type="entry name" value="BETA-MANNOSIDASE"/>
    <property type="match status" value="1"/>
</dbReference>
<dbReference type="RefSeq" id="WP_211948258.1">
    <property type="nucleotide sequence ID" value="NZ_CAJPUY010000011.1"/>
</dbReference>
<proteinExistence type="inferred from homology"/>
<dbReference type="PANTHER" id="PTHR43730">
    <property type="entry name" value="BETA-MANNOSIDASE"/>
    <property type="match status" value="1"/>
</dbReference>
<keyword evidence="4" id="KW-0378">Hydrolase</keyword>
<evidence type="ECO:0000256" key="1">
    <source>
        <dbReference type="ARBA" id="ARBA00000829"/>
    </source>
</evidence>
<dbReference type="SUPFAM" id="SSF49303">
    <property type="entry name" value="beta-Galactosidase/glucuronidase domain"/>
    <property type="match status" value="2"/>
</dbReference>
<organism evidence="10 11">
    <name type="scientific">Cupriavidus yeoncheonensis</name>
    <dbReference type="NCBI Taxonomy" id="1462994"/>
    <lineage>
        <taxon>Bacteria</taxon>
        <taxon>Pseudomonadati</taxon>
        <taxon>Pseudomonadota</taxon>
        <taxon>Betaproteobacteria</taxon>
        <taxon>Burkholderiales</taxon>
        <taxon>Burkholderiaceae</taxon>
        <taxon>Cupriavidus</taxon>
    </lineage>
</organism>
<dbReference type="InterPro" id="IPR054593">
    <property type="entry name" value="Beta-mannosidase-like_N2"/>
</dbReference>
<dbReference type="GO" id="GO:0006516">
    <property type="term" value="P:glycoprotein catabolic process"/>
    <property type="evidence" value="ECO:0007669"/>
    <property type="project" value="TreeGrafter"/>
</dbReference>
<dbReference type="AlphaFoldDB" id="A0A916N4F5"/>
<protein>
    <recommendedName>
        <fullName evidence="3">beta-mannosidase</fullName>
        <ecNumber evidence="3">3.2.1.25</ecNumber>
    </recommendedName>
</protein>
<evidence type="ECO:0000259" key="7">
    <source>
        <dbReference type="Pfam" id="PF00703"/>
    </source>
</evidence>
<comment type="caution">
    <text evidence="10">The sequence shown here is derived from an EMBL/GenBank/DDBJ whole genome shotgun (WGS) entry which is preliminary data.</text>
</comment>
<dbReference type="Gene3D" id="2.60.40.10">
    <property type="entry name" value="Immunoglobulins"/>
    <property type="match status" value="2"/>
</dbReference>
<dbReference type="InterPro" id="IPR050887">
    <property type="entry name" value="Beta-mannosidase_GH2"/>
</dbReference>
<keyword evidence="11" id="KW-1185">Reference proteome</keyword>
<evidence type="ECO:0000259" key="9">
    <source>
        <dbReference type="Pfam" id="PF22666"/>
    </source>
</evidence>
<dbReference type="InterPro" id="IPR008979">
    <property type="entry name" value="Galactose-bd-like_sf"/>
</dbReference>
<evidence type="ECO:0000259" key="8">
    <source>
        <dbReference type="Pfam" id="PF17753"/>
    </source>
</evidence>
<dbReference type="GO" id="GO:0004567">
    <property type="term" value="F:beta-mannosidase activity"/>
    <property type="evidence" value="ECO:0007669"/>
    <property type="project" value="UniProtKB-EC"/>
</dbReference>
<dbReference type="SUPFAM" id="SSF49785">
    <property type="entry name" value="Galactose-binding domain-like"/>
    <property type="match status" value="1"/>
</dbReference>
<evidence type="ECO:0000256" key="3">
    <source>
        <dbReference type="ARBA" id="ARBA00012754"/>
    </source>
</evidence>
<evidence type="ECO:0000256" key="5">
    <source>
        <dbReference type="ARBA" id="ARBA00023180"/>
    </source>
</evidence>
<evidence type="ECO:0000313" key="10">
    <source>
        <dbReference type="EMBL" id="CAG2146091.1"/>
    </source>
</evidence>
<sequence>MTQQNCLDTSLVPIWRAVPVSRAGIGIVSAALDGAWTWAQTAAGAAQSPAALPAGIAWLPAPVPGTVASALRAAGRWDDAAPTPLHVHDHWYRAAFSGLGRKTLRFNGLATVAEIWLNGTLVLSTRHMFVAHEVDVDLAGDNVLHICFRALEPWLRKQRGPVRWKPRMIVPAQLRAVRTTLLGHMPGWCPPVHAVGPWRPVELLDPASEDILHGLRADLWARVQEQNGEVTVRLHFLAPAPDSASFEIRDEAGLRHPGRLSRIDDHTLEGVVRVEHPRLWWPHTHGEPHLYGVEATIDGRAVHCGRVGFRSVSLGQDESGAFALHLNGERIFCRGACISSMDLPGLADVDEASRHWLDLARAGGMNMVRVSGVTCYPGDAFYRVCDELGLLVWQDFMFANFDYGSIGPGVGLSDDIAREVAEWLSSTRTHPSVAVVCGGSEAEQQAAMLGAARGDWKQPLFDALIPDLVATHRPDIVYVGNSPTGGALPFQPDTGVSHYYGVGAYQRPLADARLAQVRFASECLAFANVPCDRTLAESGSPPLHSPRWKARVPRDAGASWDFEDVREHYLRTLYDVDPARLRYEQPQRYLMLSRAVVAEVMSDVFAEWRRVGSSCAGGLVWQFQDLLPGAGWGIVDACGRPKSAWHALRQAWQPLQVLITDEGLNGLHLHVLNETAQARALWLELRCLRDGEVVVAQARRLLRLPAHGAECVEAAALLDRFFDFTYAYRFGPPTHDVVQATLLAGEGGEPLSQAVYLPDRRAAALKAPDLQARLERVSDDWWITVTARRFARWVHIEDRAYHASENWFHLAPGGGRRLRLVFDGKAGGDAAPAPSGEIYALNAEHPLGYDG</sequence>
<feature type="domain" description="Beta-mannosidase Ig-fold" evidence="8">
    <location>
        <begin position="765"/>
        <end position="822"/>
    </location>
</feature>
<dbReference type="SUPFAM" id="SSF51445">
    <property type="entry name" value="(Trans)glycosidases"/>
    <property type="match status" value="1"/>
</dbReference>
<evidence type="ECO:0000256" key="2">
    <source>
        <dbReference type="ARBA" id="ARBA00007401"/>
    </source>
</evidence>
<dbReference type="InterPro" id="IPR013783">
    <property type="entry name" value="Ig-like_fold"/>
</dbReference>
<comment type="catalytic activity">
    <reaction evidence="1">
        <text>Hydrolysis of terminal, non-reducing beta-D-mannose residues in beta-D-mannosides.</text>
        <dbReference type="EC" id="3.2.1.25"/>
    </reaction>
</comment>
<dbReference type="EC" id="3.2.1.25" evidence="3"/>
<reference evidence="10" key="1">
    <citation type="submission" date="2021-03" db="EMBL/GenBank/DDBJ databases">
        <authorList>
            <person name="Peeters C."/>
        </authorList>
    </citation>
    <scope>NUCLEOTIDE SEQUENCE</scope>
    <source>
        <strain evidence="10">LMG 31506</strain>
    </source>
</reference>
<name>A0A916N4F5_9BURK</name>
<dbReference type="GO" id="GO:0005975">
    <property type="term" value="P:carbohydrate metabolic process"/>
    <property type="evidence" value="ECO:0007669"/>
    <property type="project" value="InterPro"/>
</dbReference>
<keyword evidence="6" id="KW-0326">Glycosidase</keyword>
<gene>
    <name evidence="10" type="ORF">LMG31506_03321</name>
</gene>
<dbReference type="EMBL" id="CAJPUY010000011">
    <property type="protein sequence ID" value="CAG2146091.1"/>
    <property type="molecule type" value="Genomic_DNA"/>
</dbReference>
<dbReference type="Pfam" id="PF00703">
    <property type="entry name" value="Glyco_hydro_2"/>
    <property type="match status" value="1"/>
</dbReference>
<dbReference type="Pfam" id="PF17753">
    <property type="entry name" value="Ig_mannosidase"/>
    <property type="match status" value="1"/>
</dbReference>
<evidence type="ECO:0000256" key="6">
    <source>
        <dbReference type="ARBA" id="ARBA00023295"/>
    </source>
</evidence>
<feature type="domain" description="Glycoside hydrolase family 2 immunoglobulin-like beta-sandwich" evidence="7">
    <location>
        <begin position="226"/>
        <end position="310"/>
    </location>
</feature>
<dbReference type="InterPro" id="IPR017853">
    <property type="entry name" value="GH"/>
</dbReference>
<evidence type="ECO:0000256" key="4">
    <source>
        <dbReference type="ARBA" id="ARBA00022801"/>
    </source>
</evidence>
<dbReference type="Gene3D" id="3.20.20.80">
    <property type="entry name" value="Glycosidases"/>
    <property type="match status" value="1"/>
</dbReference>
<keyword evidence="5" id="KW-0325">Glycoprotein</keyword>
<dbReference type="InterPro" id="IPR036156">
    <property type="entry name" value="Beta-gal/glucu_dom_sf"/>
</dbReference>
<dbReference type="Pfam" id="PF22666">
    <property type="entry name" value="Glyco_hydro_2_N2"/>
    <property type="match status" value="1"/>
</dbReference>
<evidence type="ECO:0000313" key="11">
    <source>
        <dbReference type="Proteomes" id="UP000672934"/>
    </source>
</evidence>
<dbReference type="InterPro" id="IPR041625">
    <property type="entry name" value="Beta-mannosidase_Ig"/>
</dbReference>
<dbReference type="Gene3D" id="2.60.120.260">
    <property type="entry name" value="Galactose-binding domain-like"/>
    <property type="match status" value="1"/>
</dbReference>